<dbReference type="InterPro" id="IPR011006">
    <property type="entry name" value="CheY-like_superfamily"/>
</dbReference>
<keyword evidence="3 8" id="KW-0238">DNA-binding</keyword>
<dbReference type="PANTHER" id="PTHR43214:SF41">
    <property type="entry name" value="NITRATE_NITRITE RESPONSE REGULATOR PROTEIN NARP"/>
    <property type="match status" value="1"/>
</dbReference>
<dbReference type="RefSeq" id="WP_309906699.1">
    <property type="nucleotide sequence ID" value="NZ_JAVDRF010000015.1"/>
</dbReference>
<accession>A0ABU1NL62</accession>
<evidence type="ECO:0000313" key="9">
    <source>
        <dbReference type="Proteomes" id="UP001184230"/>
    </source>
</evidence>
<evidence type="ECO:0000259" key="6">
    <source>
        <dbReference type="PROSITE" id="PS50043"/>
    </source>
</evidence>
<dbReference type="InterPro" id="IPR039420">
    <property type="entry name" value="WalR-like"/>
</dbReference>
<keyword evidence="9" id="KW-1185">Reference proteome</keyword>
<dbReference type="CDD" id="cd17535">
    <property type="entry name" value="REC_NarL-like"/>
    <property type="match status" value="1"/>
</dbReference>
<proteinExistence type="predicted"/>
<dbReference type="Gene3D" id="3.40.50.2300">
    <property type="match status" value="1"/>
</dbReference>
<dbReference type="PRINTS" id="PR00038">
    <property type="entry name" value="HTHLUXR"/>
</dbReference>
<evidence type="ECO:0000256" key="2">
    <source>
        <dbReference type="ARBA" id="ARBA00023015"/>
    </source>
</evidence>
<dbReference type="PROSITE" id="PS50110">
    <property type="entry name" value="RESPONSE_REGULATORY"/>
    <property type="match status" value="1"/>
</dbReference>
<evidence type="ECO:0000256" key="1">
    <source>
        <dbReference type="ARBA" id="ARBA00022553"/>
    </source>
</evidence>
<dbReference type="PANTHER" id="PTHR43214">
    <property type="entry name" value="TWO-COMPONENT RESPONSE REGULATOR"/>
    <property type="match status" value="1"/>
</dbReference>
<feature type="domain" description="Response regulatory" evidence="7">
    <location>
        <begin position="15"/>
        <end position="133"/>
    </location>
</feature>
<name>A0ABU1NL62_9BURK</name>
<keyword evidence="1 5" id="KW-0597">Phosphoprotein</keyword>
<sequence length="233" mass="25530">MQTEGFEAETPSRWNVLVVEDDRNTRAFFEASVRRCPRLRWLDGLGTLREALAWLADADEIPDVLLADLGLPDGSGLDVIRAAVARFPECEPLVISVFGDEDNVLASIEAGAVGYIHKDAAPEDIAHTILEMKAGASPISPMIARRVLAKYRSLRLERRPAPAMAPEAPSLLSAREQEVLALIARGFSYAEIARLKSLSVHTVQTHIKNLYGKLAVHSKNEAVFEATRLGLLP</sequence>
<evidence type="ECO:0000256" key="3">
    <source>
        <dbReference type="ARBA" id="ARBA00023125"/>
    </source>
</evidence>
<reference evidence="8 9" key="1">
    <citation type="submission" date="2023-07" db="EMBL/GenBank/DDBJ databases">
        <title>Sorghum-associated microbial communities from plants grown in Nebraska, USA.</title>
        <authorList>
            <person name="Schachtman D."/>
        </authorList>
    </citation>
    <scope>NUCLEOTIDE SEQUENCE [LARGE SCALE GENOMIC DNA]</scope>
    <source>
        <strain evidence="8 9">DS1781</strain>
    </source>
</reference>
<dbReference type="SMART" id="SM00448">
    <property type="entry name" value="REC"/>
    <property type="match status" value="1"/>
</dbReference>
<dbReference type="Proteomes" id="UP001184230">
    <property type="component" value="Unassembled WGS sequence"/>
</dbReference>
<comment type="caution">
    <text evidence="8">The sequence shown here is derived from an EMBL/GenBank/DDBJ whole genome shotgun (WGS) entry which is preliminary data.</text>
</comment>
<dbReference type="InterPro" id="IPR000792">
    <property type="entry name" value="Tscrpt_reg_LuxR_C"/>
</dbReference>
<dbReference type="GO" id="GO:0003677">
    <property type="term" value="F:DNA binding"/>
    <property type="evidence" value="ECO:0007669"/>
    <property type="project" value="UniProtKB-KW"/>
</dbReference>
<gene>
    <name evidence="8" type="ORF">J2739_004995</name>
</gene>
<keyword evidence="2" id="KW-0805">Transcription regulation</keyword>
<evidence type="ECO:0000259" key="7">
    <source>
        <dbReference type="PROSITE" id="PS50110"/>
    </source>
</evidence>
<dbReference type="Pfam" id="PF00196">
    <property type="entry name" value="GerE"/>
    <property type="match status" value="1"/>
</dbReference>
<keyword evidence="4" id="KW-0804">Transcription</keyword>
<feature type="modified residue" description="4-aspartylphosphate" evidence="5">
    <location>
        <position position="68"/>
    </location>
</feature>
<dbReference type="EMBL" id="JAVDRF010000015">
    <property type="protein sequence ID" value="MDR6539199.1"/>
    <property type="molecule type" value="Genomic_DNA"/>
</dbReference>
<dbReference type="InterPro" id="IPR058245">
    <property type="entry name" value="NreC/VraR/RcsB-like_REC"/>
</dbReference>
<dbReference type="InterPro" id="IPR016032">
    <property type="entry name" value="Sig_transdc_resp-reg_C-effctor"/>
</dbReference>
<dbReference type="Pfam" id="PF00072">
    <property type="entry name" value="Response_reg"/>
    <property type="match status" value="1"/>
</dbReference>
<dbReference type="SUPFAM" id="SSF46894">
    <property type="entry name" value="C-terminal effector domain of the bipartite response regulators"/>
    <property type="match status" value="1"/>
</dbReference>
<organism evidence="8 9">
    <name type="scientific">Variovorax soli</name>
    <dbReference type="NCBI Taxonomy" id="376815"/>
    <lineage>
        <taxon>Bacteria</taxon>
        <taxon>Pseudomonadati</taxon>
        <taxon>Pseudomonadota</taxon>
        <taxon>Betaproteobacteria</taxon>
        <taxon>Burkholderiales</taxon>
        <taxon>Comamonadaceae</taxon>
        <taxon>Variovorax</taxon>
    </lineage>
</organism>
<dbReference type="InterPro" id="IPR001789">
    <property type="entry name" value="Sig_transdc_resp-reg_receiver"/>
</dbReference>
<dbReference type="SUPFAM" id="SSF52172">
    <property type="entry name" value="CheY-like"/>
    <property type="match status" value="1"/>
</dbReference>
<feature type="domain" description="HTH luxR-type" evidence="6">
    <location>
        <begin position="165"/>
        <end position="230"/>
    </location>
</feature>
<dbReference type="PROSITE" id="PS50043">
    <property type="entry name" value="HTH_LUXR_2"/>
    <property type="match status" value="1"/>
</dbReference>
<protein>
    <submittedName>
        <fullName evidence="8">DNA-binding NarL/FixJ family response regulator</fullName>
    </submittedName>
</protein>
<evidence type="ECO:0000256" key="4">
    <source>
        <dbReference type="ARBA" id="ARBA00023163"/>
    </source>
</evidence>
<evidence type="ECO:0000256" key="5">
    <source>
        <dbReference type="PROSITE-ProRule" id="PRU00169"/>
    </source>
</evidence>
<dbReference type="SMART" id="SM00421">
    <property type="entry name" value="HTH_LUXR"/>
    <property type="match status" value="1"/>
</dbReference>
<evidence type="ECO:0000313" key="8">
    <source>
        <dbReference type="EMBL" id="MDR6539199.1"/>
    </source>
</evidence>
<dbReference type="CDD" id="cd06170">
    <property type="entry name" value="LuxR_C_like"/>
    <property type="match status" value="1"/>
</dbReference>